<dbReference type="Gene3D" id="1.10.287.70">
    <property type="match status" value="1"/>
</dbReference>
<evidence type="ECO:0000256" key="11">
    <source>
        <dbReference type="ARBA" id="ARBA00023303"/>
    </source>
</evidence>
<keyword evidence="2" id="KW-0813">Transport</keyword>
<evidence type="ECO:0000256" key="1">
    <source>
        <dbReference type="ARBA" id="ARBA00004141"/>
    </source>
</evidence>
<dbReference type="Pfam" id="PF00520">
    <property type="entry name" value="Ion_trans"/>
    <property type="match status" value="1"/>
</dbReference>
<evidence type="ECO:0000313" key="12">
    <source>
        <dbReference type="EMBL" id="CAH1801946.1"/>
    </source>
</evidence>
<comment type="subcellular location">
    <subcellularLocation>
        <location evidence="1">Membrane</location>
        <topology evidence="1">Multi-pass membrane protein</topology>
    </subcellularLocation>
</comment>
<accession>A0A8J1XNZ4</accession>
<dbReference type="FunFam" id="1.10.287.70:FF:000028">
    <property type="entry name" value="potassium voltage-gated channel subfamily D member 3"/>
    <property type="match status" value="1"/>
</dbReference>
<organism evidence="12 13">
    <name type="scientific">Owenia fusiformis</name>
    <name type="common">Polychaete worm</name>
    <dbReference type="NCBI Taxonomy" id="6347"/>
    <lineage>
        <taxon>Eukaryota</taxon>
        <taxon>Metazoa</taxon>
        <taxon>Spiralia</taxon>
        <taxon>Lophotrochozoa</taxon>
        <taxon>Annelida</taxon>
        <taxon>Polychaeta</taxon>
        <taxon>Sedentaria</taxon>
        <taxon>Canalipalpata</taxon>
        <taxon>Sabellida</taxon>
        <taxon>Oweniida</taxon>
        <taxon>Oweniidae</taxon>
        <taxon>Owenia</taxon>
    </lineage>
</organism>
<dbReference type="InterPro" id="IPR027359">
    <property type="entry name" value="Volt_channel_dom_sf"/>
</dbReference>
<keyword evidence="8" id="KW-1133">Transmembrane helix</keyword>
<evidence type="ECO:0000256" key="4">
    <source>
        <dbReference type="ARBA" id="ARBA00022692"/>
    </source>
</evidence>
<dbReference type="Proteomes" id="UP000749559">
    <property type="component" value="Unassembled WGS sequence"/>
</dbReference>
<keyword evidence="10" id="KW-0472">Membrane</keyword>
<dbReference type="InterPro" id="IPR003968">
    <property type="entry name" value="K_chnl_volt-dep_Kv"/>
</dbReference>
<evidence type="ECO:0000313" key="13">
    <source>
        <dbReference type="Proteomes" id="UP000749559"/>
    </source>
</evidence>
<gene>
    <name evidence="12" type="ORF">OFUS_LOCUS25675</name>
</gene>
<evidence type="ECO:0000256" key="3">
    <source>
        <dbReference type="ARBA" id="ARBA00022538"/>
    </source>
</evidence>
<keyword evidence="3" id="KW-0633">Potassium transport</keyword>
<dbReference type="Pfam" id="PF02214">
    <property type="entry name" value="BTB_2"/>
    <property type="match status" value="1"/>
</dbReference>
<dbReference type="GO" id="GO:0001508">
    <property type="term" value="P:action potential"/>
    <property type="evidence" value="ECO:0007669"/>
    <property type="project" value="TreeGrafter"/>
</dbReference>
<dbReference type="Gene3D" id="3.30.710.10">
    <property type="entry name" value="Potassium Channel Kv1.1, Chain A"/>
    <property type="match status" value="1"/>
</dbReference>
<dbReference type="Gene3D" id="1.20.120.350">
    <property type="entry name" value="Voltage-gated potassium channels. Chain C"/>
    <property type="match status" value="1"/>
</dbReference>
<keyword evidence="6" id="KW-0851">Voltage-gated channel</keyword>
<dbReference type="InterPro" id="IPR003131">
    <property type="entry name" value="T1-type_BTB"/>
</dbReference>
<evidence type="ECO:0000256" key="5">
    <source>
        <dbReference type="ARBA" id="ARBA00022826"/>
    </source>
</evidence>
<dbReference type="GO" id="GO:0005251">
    <property type="term" value="F:delayed rectifier potassium channel activity"/>
    <property type="evidence" value="ECO:0007669"/>
    <property type="project" value="TreeGrafter"/>
</dbReference>
<reference evidence="12" key="1">
    <citation type="submission" date="2022-03" db="EMBL/GenBank/DDBJ databases">
        <authorList>
            <person name="Martin C."/>
        </authorList>
    </citation>
    <scope>NUCLEOTIDE SEQUENCE</scope>
</reference>
<dbReference type="SUPFAM" id="SSF81324">
    <property type="entry name" value="Voltage-gated potassium channels"/>
    <property type="match status" value="1"/>
</dbReference>
<dbReference type="AlphaFoldDB" id="A0A8J1XNZ4"/>
<name>A0A8J1XNZ4_OWEFU</name>
<comment type="caution">
    <text evidence="12">The sequence shown here is derived from an EMBL/GenBank/DDBJ whole genome shotgun (WGS) entry which is preliminary data.</text>
</comment>
<evidence type="ECO:0000256" key="8">
    <source>
        <dbReference type="ARBA" id="ARBA00022989"/>
    </source>
</evidence>
<dbReference type="PANTHER" id="PTHR11537:SF252">
    <property type="entry name" value="POTASSIUM VOLTAGE-GATED CHANNEL PROTEIN SHAW"/>
    <property type="match status" value="1"/>
</dbReference>
<keyword evidence="9" id="KW-0406">Ion transport</keyword>
<protein>
    <submittedName>
        <fullName evidence="12">Uncharacterized protein</fullName>
    </submittedName>
</protein>
<dbReference type="InterPro" id="IPR005821">
    <property type="entry name" value="Ion_trans_dom"/>
</dbReference>
<dbReference type="SMART" id="SM00225">
    <property type="entry name" value="BTB"/>
    <property type="match status" value="1"/>
</dbReference>
<dbReference type="OrthoDB" id="296522at2759"/>
<keyword evidence="11" id="KW-0407">Ion channel</keyword>
<dbReference type="PRINTS" id="PR00169">
    <property type="entry name" value="KCHANNEL"/>
</dbReference>
<dbReference type="SUPFAM" id="SSF54695">
    <property type="entry name" value="POZ domain"/>
    <property type="match status" value="1"/>
</dbReference>
<dbReference type="PRINTS" id="PR01498">
    <property type="entry name" value="SHAWCHANNEL"/>
</dbReference>
<keyword evidence="13" id="KW-1185">Reference proteome</keyword>
<dbReference type="EMBL" id="CAIIXF020000012">
    <property type="protein sequence ID" value="CAH1801946.1"/>
    <property type="molecule type" value="Genomic_DNA"/>
</dbReference>
<evidence type="ECO:0000256" key="2">
    <source>
        <dbReference type="ARBA" id="ARBA00022448"/>
    </source>
</evidence>
<keyword evidence="5" id="KW-0631">Potassium channel</keyword>
<evidence type="ECO:0000256" key="7">
    <source>
        <dbReference type="ARBA" id="ARBA00022958"/>
    </source>
</evidence>
<dbReference type="GO" id="GO:0051260">
    <property type="term" value="P:protein homooligomerization"/>
    <property type="evidence" value="ECO:0007669"/>
    <property type="project" value="InterPro"/>
</dbReference>
<dbReference type="PANTHER" id="PTHR11537">
    <property type="entry name" value="VOLTAGE-GATED POTASSIUM CHANNEL"/>
    <property type="match status" value="1"/>
</dbReference>
<keyword evidence="7" id="KW-0630">Potassium</keyword>
<proteinExistence type="predicted"/>
<dbReference type="InterPro" id="IPR011333">
    <property type="entry name" value="SKP1/BTB/POZ_sf"/>
</dbReference>
<dbReference type="GO" id="GO:0008076">
    <property type="term" value="C:voltage-gated potassium channel complex"/>
    <property type="evidence" value="ECO:0007669"/>
    <property type="project" value="InterPro"/>
</dbReference>
<dbReference type="PRINTS" id="PR01491">
    <property type="entry name" value="KVCHANNEL"/>
</dbReference>
<evidence type="ECO:0000256" key="6">
    <source>
        <dbReference type="ARBA" id="ARBA00022882"/>
    </source>
</evidence>
<dbReference type="InterPro" id="IPR000210">
    <property type="entry name" value="BTB/POZ_dom"/>
</dbReference>
<evidence type="ECO:0000256" key="9">
    <source>
        <dbReference type="ARBA" id="ARBA00023065"/>
    </source>
</evidence>
<sequence length="466" mass="53871">MERITIDVGGVRFTTLRSTLENIPKTKLADLTRYKTKNYDAGANEFFFDRNPLIFAAILEFYRTGDLHIPTNICGPQVKTELDFWEISEDFISPCCWRAYKAYEEEEETMKMVEKAMGFDDPAMPCLEKSGTLTYSDVQCTRTYLFKIMDVPGCNRYGKVMAAIFSLMTLMTIVVFTLESVQELRIPIPNIPNTTIQLLQDYFGHSKYSHFSVYITTDPPLWLYVIDIICDVYFTFEFTIRFLLCPWKCEFFKSFLNWIDVFCIIPAWVRLIIRFAFFEMHTNVNAMLAYCFLSSFKILRIFRLFKGIKHNTGLRVMYFSLRASIKELGLLMCLLAVSTIVFASIIFLAEHENHQFSNLFRGFWYSIITITSVGYGDITPLSWPGYLIGALCAITGMIITALPIPIIASNFNLYYSFAQIRHKQYKKKQNESGKKCAGVNGKEKFQTILDLINKHTSSKVTDQCNF</sequence>
<dbReference type="InterPro" id="IPR003974">
    <property type="entry name" value="K_chnl_volt-dep_Kv3"/>
</dbReference>
<dbReference type="InterPro" id="IPR028325">
    <property type="entry name" value="VG_K_chnl"/>
</dbReference>
<dbReference type="FunFam" id="3.30.710.10:FF:000020">
    <property type="entry name" value="Potassium voltage-gated channel protein Shaw"/>
    <property type="match status" value="1"/>
</dbReference>
<evidence type="ECO:0000256" key="10">
    <source>
        <dbReference type="ARBA" id="ARBA00023136"/>
    </source>
</evidence>
<keyword evidence="4" id="KW-0812">Transmembrane</keyword>